<dbReference type="HOGENOM" id="CLU_047692_0_0_0"/>
<proteinExistence type="predicted"/>
<dbReference type="Proteomes" id="UP000030700">
    <property type="component" value="Unassembled WGS sequence"/>
</dbReference>
<dbReference type="SUPFAM" id="SSF53335">
    <property type="entry name" value="S-adenosyl-L-methionine-dependent methyltransferases"/>
    <property type="match status" value="1"/>
</dbReference>
<dbReference type="AlphaFoldDB" id="A0A0S6VT08"/>
<protein>
    <submittedName>
        <fullName evidence="1">Nodulation protein NoeA-related protein</fullName>
    </submittedName>
</protein>
<evidence type="ECO:0000313" key="2">
    <source>
        <dbReference type="Proteomes" id="UP000030700"/>
    </source>
</evidence>
<name>A0A0S6VT08_9BACT</name>
<gene>
    <name evidence="1" type="ORF">U14_01792</name>
</gene>
<dbReference type="InterPro" id="IPR029063">
    <property type="entry name" value="SAM-dependent_MTases_sf"/>
</dbReference>
<dbReference type="Gene3D" id="3.40.50.150">
    <property type="entry name" value="Vaccinia Virus protein VP39"/>
    <property type="match status" value="1"/>
</dbReference>
<accession>A0A0S6VT08</accession>
<reference evidence="1" key="1">
    <citation type="journal article" date="2015" name="PeerJ">
        <title>First genomic representation of candidate bacterial phylum KSB3 points to enhanced environmental sensing as a trigger of wastewater bulking.</title>
        <authorList>
            <person name="Sekiguchi Y."/>
            <person name="Ohashi A."/>
            <person name="Parks D.H."/>
            <person name="Yamauchi T."/>
            <person name="Tyson G.W."/>
            <person name="Hugenholtz P."/>
        </authorList>
    </citation>
    <scope>NUCLEOTIDE SEQUENCE [LARGE SCALE GENOMIC DNA]</scope>
</reference>
<keyword evidence="2" id="KW-1185">Reference proteome</keyword>
<dbReference type="EMBL" id="DF820456">
    <property type="protein sequence ID" value="GAK50560.1"/>
    <property type="molecule type" value="Genomic_DNA"/>
</dbReference>
<organism evidence="1">
    <name type="scientific">Candidatus Moduliflexus flocculans</name>
    <dbReference type="NCBI Taxonomy" id="1499966"/>
    <lineage>
        <taxon>Bacteria</taxon>
        <taxon>Candidatus Moduliflexota</taxon>
        <taxon>Candidatus Moduliflexia</taxon>
        <taxon>Candidatus Moduliflexales</taxon>
        <taxon>Candidatus Moduliflexaceae</taxon>
    </lineage>
</organism>
<sequence length="456" mass="52691">MPQRDSSFRDPSGFVFQRNRTLYRQINRSYREEYDALMSSLLYEELVASKRLIPHIETRLEPEDPAVAYKVIQPVAIPFISYPYEWAFSQLKHAALLTLNIQQTAMKYGMSLKDASAYNIQFYQGQPIFIDTLSFERYREGEPWVAYRQFCQHFLAPLALMAYTDIRLSQLLRVYIDGIPLDLARKLLPRRTLFRFSLLLHLHLHAASFSHFAKKTETVSTRSVMSRQAMLGLIDSLASGIRGLRWRPAGTEWAEYYHDTNYSTGAFQQKHEFVAACLDELQPANVWDIGANTGEFSRLASARQIPTVAFDSDPAAVEQAYLTARKSGDTYLLPLLLDLTNPSPAQGWHHQERQSLQDRAPADLAFALALIHHLAIGNNVPFRQIARFFSAICRALIIEFVPKTDSQVQRLLITRKDVFDDYTQEAFERAFQERFHIKHSIQMQESERRLYLITVR</sequence>
<dbReference type="STRING" id="1499966.U14_01792"/>
<evidence type="ECO:0000313" key="1">
    <source>
        <dbReference type="EMBL" id="GAK50560.1"/>
    </source>
</evidence>